<gene>
    <name evidence="2" type="ORF">CKN69_06300</name>
</gene>
<dbReference type="AlphaFoldDB" id="A0A7Z8G4J2"/>
<comment type="caution">
    <text evidence="2">The sequence shown here is derived from an EMBL/GenBank/DDBJ whole genome shotgun (WGS) entry which is preliminary data.</text>
</comment>
<evidence type="ECO:0000256" key="1">
    <source>
        <dbReference type="SAM" id="MobiDB-lite"/>
    </source>
</evidence>
<evidence type="ECO:0000313" key="3">
    <source>
        <dbReference type="Proteomes" id="UP000297938"/>
    </source>
</evidence>
<feature type="compositionally biased region" description="Basic residues" evidence="1">
    <location>
        <begin position="126"/>
        <end position="137"/>
    </location>
</feature>
<dbReference type="Gene3D" id="3.30.1490.300">
    <property type="match status" value="1"/>
</dbReference>
<dbReference type="Proteomes" id="UP000297938">
    <property type="component" value="Unassembled WGS sequence"/>
</dbReference>
<accession>A0A7Z8G4J2</accession>
<feature type="region of interest" description="Disordered" evidence="1">
    <location>
        <begin position="126"/>
        <end position="147"/>
    </location>
</feature>
<dbReference type="Gene3D" id="3.30.420.40">
    <property type="match status" value="2"/>
</dbReference>
<dbReference type="EMBL" id="NRPP01000010">
    <property type="protein sequence ID" value="TFJ27457.1"/>
    <property type="molecule type" value="Genomic_DNA"/>
</dbReference>
<protein>
    <recommendedName>
        <fullName evidence="4">Pilus assembly protein PilM</fullName>
    </recommendedName>
</protein>
<evidence type="ECO:0000313" key="2">
    <source>
        <dbReference type="EMBL" id="TFJ27457.1"/>
    </source>
</evidence>
<evidence type="ECO:0008006" key="4">
    <source>
        <dbReference type="Google" id="ProtNLM"/>
    </source>
</evidence>
<reference evidence="2 3" key="1">
    <citation type="journal article" date="2018" name="Int. J. Food Microbiol.">
        <title>Growth of Carnobacterium spp. isolated from chilled vacuum-packaged meat under relevant acidic conditions.</title>
        <authorList>
            <person name="Zhang P."/>
            <person name="Badoni M."/>
            <person name="Ganzle M."/>
            <person name="Yang X."/>
        </authorList>
    </citation>
    <scope>NUCLEOTIDE SEQUENCE [LARGE SCALE GENOMIC DNA]</scope>
    <source>
        <strain evidence="2 3">B2</strain>
    </source>
</reference>
<proteinExistence type="predicted"/>
<dbReference type="RefSeq" id="WP_135025983.1">
    <property type="nucleotide sequence ID" value="NZ_JBFUWK010000004.1"/>
</dbReference>
<name>A0A7Z8G4J2_CARDV</name>
<organism evidence="2 3">
    <name type="scientific">Carnobacterium divergens</name>
    <name type="common">Lactobacillus divergens</name>
    <dbReference type="NCBI Taxonomy" id="2748"/>
    <lineage>
        <taxon>Bacteria</taxon>
        <taxon>Bacillati</taxon>
        <taxon>Bacillota</taxon>
        <taxon>Bacilli</taxon>
        <taxon>Lactobacillales</taxon>
        <taxon>Carnobacteriaceae</taxon>
        <taxon>Carnobacterium</taxon>
    </lineage>
</organism>
<sequence>MFTSRKTILGIDIQKNVVRYCTLHKGRWLYGEKLAQGNFFKDNRLKNKQELVKIIHDICKETHSRAPHVVISALNSKLLIKQIPLQKMETEKEIREFLFFELGESIQLPFENPIFDLLILDRPNQKQKKEKKTKKMKKEQASSGDSEQVKVKTVKRNRFAVNGNVPVLITSEPLLEEIGDVILDGGGNLSGVDFSALAYTSILKREIEWGQSFALVEIDSGEATITIFEKLVPVYVQYEDYNQINWRFQEVDGQIIPDFKDEAEAVTQLGETIQNIIRYFETDISEGGKVSKIYLVGGHPRLKKEVSDVIQSKNDIPVSVLTSALKLKKLLQIPPRFLLAACLALKEV</sequence>